<feature type="transmembrane region" description="Helical" evidence="1">
    <location>
        <begin position="241"/>
        <end position="262"/>
    </location>
</feature>
<proteinExistence type="predicted"/>
<feature type="transmembrane region" description="Helical" evidence="1">
    <location>
        <begin position="158"/>
        <end position="182"/>
    </location>
</feature>
<feature type="transmembrane region" description="Helical" evidence="1">
    <location>
        <begin position="127"/>
        <end position="152"/>
    </location>
</feature>
<keyword evidence="1" id="KW-0472">Membrane</keyword>
<dbReference type="Proteomes" id="UP000070400">
    <property type="component" value="Unassembled WGS sequence"/>
</dbReference>
<dbReference type="AlphaFoldDB" id="A0A133V8R9"/>
<dbReference type="EMBL" id="LHXX01000002">
    <property type="protein sequence ID" value="KXB02851.1"/>
    <property type="molecule type" value="Genomic_DNA"/>
</dbReference>
<feature type="transmembrane region" description="Helical" evidence="1">
    <location>
        <begin position="194"/>
        <end position="213"/>
    </location>
</feature>
<reference evidence="2 3" key="1">
    <citation type="journal article" date="2016" name="Sci. Rep.">
        <title>Metabolic traits of an uncultured archaeal lineage -MSBL1- from brine pools of the Red Sea.</title>
        <authorList>
            <person name="Mwirichia R."/>
            <person name="Alam I."/>
            <person name="Rashid M."/>
            <person name="Vinu M."/>
            <person name="Ba-Alawi W."/>
            <person name="Anthony Kamau A."/>
            <person name="Kamanda Ngugi D."/>
            <person name="Goker M."/>
            <person name="Klenk H.P."/>
            <person name="Bajic V."/>
            <person name="Stingl U."/>
        </authorList>
    </citation>
    <scope>NUCLEOTIDE SEQUENCE [LARGE SCALE GENOMIC DNA]</scope>
    <source>
        <strain evidence="2">SCGC-AAA261D19</strain>
    </source>
</reference>
<dbReference type="GO" id="GO:0005886">
    <property type="term" value="C:plasma membrane"/>
    <property type="evidence" value="ECO:0007669"/>
    <property type="project" value="UniProtKB-SubCell"/>
</dbReference>
<dbReference type="PANTHER" id="PTHR43471">
    <property type="entry name" value="ABC TRANSPORTER PERMEASE"/>
    <property type="match status" value="1"/>
</dbReference>
<keyword evidence="1" id="KW-0812">Transmembrane</keyword>
<gene>
    <name evidence="2" type="ORF">AKJ43_00310</name>
</gene>
<name>A0A133V8R9_9EURY</name>
<evidence type="ECO:0000313" key="3">
    <source>
        <dbReference type="Proteomes" id="UP000070400"/>
    </source>
</evidence>
<comment type="caution">
    <text evidence="2">The sequence shown here is derived from an EMBL/GenBank/DDBJ whole genome shotgun (WGS) entry which is preliminary data.</text>
</comment>
<sequence length="269" mass="30134">MIEVSVGLRLRIAYETVKENLKTTLVLSLIFMGVAAMYVSFLPSFKGSLEELMRNFPEMGFIRGFESFASYPGFLNAELYQIFWMLILAIIFSYIAASLISKEIEGKTMDILLSNPIPRYRIVLEKFLGLISLVLIVNFATMATVHGITLAIGEELEFFNLLTTHILSIPYFLAIISLGILVSTIVDKKIKASMVVMAIVIGSYIFESVSLLAPDYEKLGLISLTHYFNPAKTLLEGNIDIIGTIILIIISTSFLLIAMGYFERRDIEI</sequence>
<organism evidence="2 3">
    <name type="scientific">candidate division MSBL1 archaeon SCGC-AAA261D19</name>
    <dbReference type="NCBI Taxonomy" id="1698273"/>
    <lineage>
        <taxon>Archaea</taxon>
        <taxon>Methanobacteriati</taxon>
        <taxon>Methanobacteriota</taxon>
        <taxon>candidate division MSBL1</taxon>
    </lineage>
</organism>
<accession>A0A133V8R9</accession>
<dbReference type="GO" id="GO:0140359">
    <property type="term" value="F:ABC-type transporter activity"/>
    <property type="evidence" value="ECO:0007669"/>
    <property type="project" value="InterPro"/>
</dbReference>
<feature type="transmembrane region" description="Helical" evidence="1">
    <location>
        <begin position="21"/>
        <end position="41"/>
    </location>
</feature>
<dbReference type="Pfam" id="PF12679">
    <property type="entry name" value="ABC2_membrane_2"/>
    <property type="match status" value="1"/>
</dbReference>
<evidence type="ECO:0000256" key="1">
    <source>
        <dbReference type="SAM" id="Phobius"/>
    </source>
</evidence>
<keyword evidence="1" id="KW-1133">Transmembrane helix</keyword>
<feature type="transmembrane region" description="Helical" evidence="1">
    <location>
        <begin position="82"/>
        <end position="100"/>
    </location>
</feature>
<keyword evidence="3" id="KW-1185">Reference proteome</keyword>
<protein>
    <recommendedName>
        <fullName evidence="4">ABC transporter permease</fullName>
    </recommendedName>
</protein>
<evidence type="ECO:0008006" key="4">
    <source>
        <dbReference type="Google" id="ProtNLM"/>
    </source>
</evidence>
<evidence type="ECO:0000313" key="2">
    <source>
        <dbReference type="EMBL" id="KXB02851.1"/>
    </source>
</evidence>